<name>A0A9E2SG46_9BACT</name>
<feature type="domain" description="DinB-like" evidence="1">
    <location>
        <begin position="30"/>
        <end position="177"/>
    </location>
</feature>
<dbReference type="Proteomes" id="UP000812270">
    <property type="component" value="Unassembled WGS sequence"/>
</dbReference>
<dbReference type="AlphaFoldDB" id="A0A9E2SG46"/>
<keyword evidence="3" id="KW-1185">Reference proteome</keyword>
<dbReference type="EMBL" id="JAHSPG010000016">
    <property type="protein sequence ID" value="MBV4359815.1"/>
    <property type="molecule type" value="Genomic_DNA"/>
</dbReference>
<evidence type="ECO:0000259" key="1">
    <source>
        <dbReference type="Pfam" id="PF12867"/>
    </source>
</evidence>
<protein>
    <submittedName>
        <fullName evidence="2">DinB family protein</fullName>
    </submittedName>
</protein>
<gene>
    <name evidence="2" type="ORF">KTO63_21805</name>
</gene>
<dbReference type="Pfam" id="PF12867">
    <property type="entry name" value="DinB_2"/>
    <property type="match status" value="1"/>
</dbReference>
<reference evidence="2" key="1">
    <citation type="submission" date="2021-06" db="EMBL/GenBank/DDBJ databases">
        <authorList>
            <person name="Huq M.A."/>
        </authorList>
    </citation>
    <scope>NUCLEOTIDE SEQUENCE</scope>
    <source>
        <strain evidence="2">MAH-26</strain>
    </source>
</reference>
<accession>A0A9E2SG46</accession>
<proteinExistence type="predicted"/>
<comment type="caution">
    <text evidence="2">The sequence shown here is derived from an EMBL/GenBank/DDBJ whole genome shotgun (WGS) entry which is preliminary data.</text>
</comment>
<dbReference type="RefSeq" id="WP_217794078.1">
    <property type="nucleotide sequence ID" value="NZ_JAHSPG010000016.1"/>
</dbReference>
<organism evidence="2 3">
    <name type="scientific">Pinibacter aurantiacus</name>
    <dbReference type="NCBI Taxonomy" id="2851599"/>
    <lineage>
        <taxon>Bacteria</taxon>
        <taxon>Pseudomonadati</taxon>
        <taxon>Bacteroidota</taxon>
        <taxon>Chitinophagia</taxon>
        <taxon>Chitinophagales</taxon>
        <taxon>Chitinophagaceae</taxon>
        <taxon>Pinibacter</taxon>
    </lineage>
</organism>
<sequence length="199" mass="22650">MPSYSSKSLLQQLKTDVIDVLEAVQNNYAHLPENMLLTQPAAGKWSIAQAMEHMNTYGRYYLLAIEKTIDKAALLNNKNTASFVPGWLGDYFTKMMLKPAKMKSPSKHIPPAKLNAKEVVEEFMEQQRYLLLLLSKAEIIDLGKWRIPITLTKLIKLKLGDTFRFLIAHEQRHMIQIRNAAMVLGENTTYTIPAVHPAI</sequence>
<dbReference type="InterPro" id="IPR024775">
    <property type="entry name" value="DinB-like"/>
</dbReference>
<evidence type="ECO:0000313" key="2">
    <source>
        <dbReference type="EMBL" id="MBV4359815.1"/>
    </source>
</evidence>
<evidence type="ECO:0000313" key="3">
    <source>
        <dbReference type="Proteomes" id="UP000812270"/>
    </source>
</evidence>